<name>A0A6C0GPI1_9BACT</name>
<proteinExistence type="predicted"/>
<dbReference type="EMBL" id="CP048222">
    <property type="protein sequence ID" value="QHT69958.1"/>
    <property type="molecule type" value="Genomic_DNA"/>
</dbReference>
<dbReference type="Proteomes" id="UP000480178">
    <property type="component" value="Chromosome"/>
</dbReference>
<evidence type="ECO:0000313" key="1">
    <source>
        <dbReference type="EMBL" id="QHT69958.1"/>
    </source>
</evidence>
<sequence>MRIQTNVLWAGREYHSLENCLVTTTEIGTQVDSVIVGTYENKIYRVAYQIQTNPQWETVFADIKSQHSNQIQHFRFESDGKGNWTSNGKSAPEFRGCIDIDIPLTPFTNTLPVRRLKLPEQTSREIQVIYFDLLAQEIKPVRQKYTRLSDTTYQYENIPNDFEAVITVDELGLVVDYPELFVRTASLTSTYLNMPV</sequence>
<dbReference type="InterPro" id="IPR009467">
    <property type="entry name" value="Glycolipid-bd_prot_put"/>
</dbReference>
<dbReference type="AlphaFoldDB" id="A0A6C0GPI1"/>
<dbReference type="RefSeq" id="WP_162445941.1">
    <property type="nucleotide sequence ID" value="NZ_CP048222.1"/>
</dbReference>
<accession>A0A6C0GPI1</accession>
<gene>
    <name evidence="1" type="ORF">GXP67_26580</name>
</gene>
<keyword evidence="2" id="KW-1185">Reference proteome</keyword>
<organism evidence="1 2">
    <name type="scientific">Rhodocytophaga rosea</name>
    <dbReference type="NCBI Taxonomy" id="2704465"/>
    <lineage>
        <taxon>Bacteria</taxon>
        <taxon>Pseudomonadati</taxon>
        <taxon>Bacteroidota</taxon>
        <taxon>Cytophagia</taxon>
        <taxon>Cytophagales</taxon>
        <taxon>Rhodocytophagaceae</taxon>
        <taxon>Rhodocytophaga</taxon>
    </lineage>
</organism>
<reference evidence="1 2" key="1">
    <citation type="submission" date="2020-01" db="EMBL/GenBank/DDBJ databases">
        <authorList>
            <person name="Kim M.K."/>
        </authorList>
    </citation>
    <scope>NUCLEOTIDE SEQUENCE [LARGE SCALE GENOMIC DNA]</scope>
    <source>
        <strain evidence="1 2">172606-1</strain>
    </source>
</reference>
<protein>
    <submittedName>
        <fullName evidence="1">Putative glycolipid-binding domain-containing protein</fullName>
    </submittedName>
</protein>
<dbReference type="SUPFAM" id="SSF159275">
    <property type="entry name" value="PA1994-like"/>
    <property type="match status" value="1"/>
</dbReference>
<evidence type="ECO:0000313" key="2">
    <source>
        <dbReference type="Proteomes" id="UP000480178"/>
    </source>
</evidence>
<dbReference type="Pfam" id="PF06475">
    <property type="entry name" value="Glycolipid_bind"/>
    <property type="match status" value="1"/>
</dbReference>
<dbReference type="KEGG" id="rhoz:GXP67_26580"/>